<dbReference type="InterPro" id="IPR047589">
    <property type="entry name" value="DUF11_rpt"/>
</dbReference>
<name>A0A7W5ZGG6_9BACT</name>
<dbReference type="EMBL" id="JACIBY010000001">
    <property type="protein sequence ID" value="MBB3836736.1"/>
    <property type="molecule type" value="Genomic_DNA"/>
</dbReference>
<evidence type="ECO:0000313" key="7">
    <source>
        <dbReference type="Proteomes" id="UP000541352"/>
    </source>
</evidence>
<keyword evidence="7" id="KW-1185">Reference proteome</keyword>
<feature type="domain" description="Ig-like" evidence="4">
    <location>
        <begin position="3030"/>
        <end position="3116"/>
    </location>
</feature>
<dbReference type="PANTHER" id="PTHR34819:SF3">
    <property type="entry name" value="CELL SURFACE PROTEIN"/>
    <property type="match status" value="1"/>
</dbReference>
<feature type="chain" id="PRO_5030915225" evidence="2">
    <location>
        <begin position="25"/>
        <end position="3342"/>
    </location>
</feature>
<feature type="domain" description="DUF11" evidence="3">
    <location>
        <begin position="3125"/>
        <end position="3243"/>
    </location>
</feature>
<dbReference type="Pfam" id="PF01345">
    <property type="entry name" value="DUF11"/>
    <property type="match status" value="3"/>
</dbReference>
<dbReference type="PANTHER" id="PTHR34819">
    <property type="entry name" value="LARGE CYSTEINE-RICH PERIPLASMIC PROTEIN OMCB"/>
    <property type="match status" value="1"/>
</dbReference>
<dbReference type="NCBIfam" id="TIGR01451">
    <property type="entry name" value="B_ant_repeat"/>
    <property type="match status" value="2"/>
</dbReference>
<keyword evidence="2" id="KW-0732">Signal</keyword>
<reference evidence="6 7" key="1">
    <citation type="submission" date="2020-08" db="EMBL/GenBank/DDBJ databases">
        <title>Genomic Encyclopedia of Type Strains, Phase IV (KMG-IV): sequencing the most valuable type-strain genomes for metagenomic binning, comparative biology and taxonomic classification.</title>
        <authorList>
            <person name="Goeker M."/>
        </authorList>
    </citation>
    <scope>NUCLEOTIDE SEQUENCE [LARGE SCALE GENOMIC DNA]</scope>
    <source>
        <strain evidence="6 7">DSM 17976</strain>
    </source>
</reference>
<protein>
    <submittedName>
        <fullName evidence="6">Putative repeat protein (TIGR01451 family)</fullName>
    </submittedName>
</protein>
<dbReference type="InterPro" id="IPR013783">
    <property type="entry name" value="Ig-like_fold"/>
</dbReference>
<evidence type="ECO:0000256" key="2">
    <source>
        <dbReference type="SAM" id="SignalP"/>
    </source>
</evidence>
<evidence type="ECO:0000313" key="6">
    <source>
        <dbReference type="EMBL" id="MBB3836736.1"/>
    </source>
</evidence>
<feature type="domain" description="DUF7933" evidence="5">
    <location>
        <begin position="636"/>
        <end position="756"/>
    </location>
</feature>
<gene>
    <name evidence="6" type="ORF">FHS57_000718</name>
</gene>
<accession>A0A7W5ZGG6</accession>
<dbReference type="Pfam" id="PF19081">
    <property type="entry name" value="Ig_7"/>
    <property type="match status" value="1"/>
</dbReference>
<feature type="domain" description="DUF11" evidence="3">
    <location>
        <begin position="501"/>
        <end position="611"/>
    </location>
</feature>
<dbReference type="Pfam" id="PF25564">
    <property type="entry name" value="DUF7933"/>
    <property type="match status" value="2"/>
</dbReference>
<organism evidence="6 7">
    <name type="scientific">Runella defluvii</name>
    <dbReference type="NCBI Taxonomy" id="370973"/>
    <lineage>
        <taxon>Bacteria</taxon>
        <taxon>Pseudomonadati</taxon>
        <taxon>Bacteroidota</taxon>
        <taxon>Cytophagia</taxon>
        <taxon>Cytophagales</taxon>
        <taxon>Spirosomataceae</taxon>
        <taxon>Runella</taxon>
    </lineage>
</organism>
<evidence type="ECO:0000256" key="1">
    <source>
        <dbReference type="SAM" id="MobiDB-lite"/>
    </source>
</evidence>
<sequence>MKQFFTLIVVLGIMCGMISTQLQAQCNSSAPSVLAKWDFNSGTAQCNGAVPSTKGWLYKQTVPILAQNKNTFCPNSNSGCGQALLGSKGFSNTNDFANALCLSGYWRPGTNIYAVSEGWQPKETVFKPEIGGNIYVEYKLPAGKSGTLTSFSVKLIQKQYNGTSIPYEKQGVGVYRNGVLVYNQTQNVAASNVNGTPFTFSFPNTADFNSDGSAEVTWTVVFGLVNRLIENGSWGSVKVGPVIGYDDICLNGTCGGGGPVPVAAITPATCGATSPNNDGKITLSNFGATDKYDYVIGTTYTGSQTYATATAIPAGGVIASALPNPASATTYTVRVFNSGGCTTDLQVVLNPTSCPSGACTKPTATLTPTPATCTGTSSNSNASIAISGVTNGNKVGVSLGGTYSGTTYAAAQTLTGGAYTFSSLPNPNGNQLYTVRVFNASNDCYQDFPVTLAETDCGCKKMVVQVVSADQADPNSTPNNNNTSEDDLATYEVCKSPTFIDLKLTKTVNPTNGVTCPVSSDFVWTLTLTNEGTMTATNIQVVDNMPLELLVLGSNPASGTTYNPIGGWIVPSLAANASVTLTITTKATKAGSFTNCAWVNTAFPLNDPDSTPGNAPALNEDDDDCATITVTGPNVPTITKEFSPSSAKPGTPVRLTLKINNNETTPITLTSTFVDNLPSSPAQMTVAANPNVSVNNATPVIAAAGSNVIFIPNGTSLPPGLTQIQVDVIVPAEGIYCNKLVPGALQTSSCSTIDTTEACIEFKNSYIAAPLLKKAFAPAMVQTNQNSTLTITIENRNSTPITLGQDFKDELPAGVVLAGVATGTCATISTFSSTNEVGLTSGSTIAPGTCTIIVPVTSATAGDYCNTIPMNAMIGTVSNGSIPVMTGNEDIAEACLKVVPNPIFDLALRKTLAPGQDSIVTLGATVNYRIRLFNQGTVDATNIQVTDYIPTGMSLPTSTQWAATAGKATLITPLPLLKAGRDTTLSISLTVENTATGDLVNRSEISAATGGTDIDSTPDDNPANDAGGKERSPSDDSIYGNGTGNPSEVSALSDEDDADPAVVKVGEVCSTAKMAVGIILAPQSIRTQNDIVSVTFGVVNNGSTVLSNVTFEGTYKLFKGSVGAPTVLTVTKSGDVNNDGIMQPLESWLFTATMTNTPYNPGDVFLICGFAKGLCGTDTIKAGNADLLFTAGVNMDVEITNDCVKPGEFVEADLIARLLIDEDAAQNPGTANVGGITITLPKRRFEARNMRITSPLLNGGAAFDPFNPPVGLTIQTVTDQGGADGGRNTSNILDEGDAVNTARKPCSALGQNDVNCDFPDWVFKVKIQVPANYTGDKFIVEAKDDFDLYEAKEDPAGSGTFTAFSSIGAATESDKDTINIKPNAGPDQTLACSNGSLPATVQLTGAPANGTWTALAANPAGMTVSSAGLVTITNANAQGKSYGFVYTLNSCKDTLQITAPVCCVKPVAAVSPKTQTICSGATASAYAATPSTGVEYKWFGPLTDTTGAFGTAISGQTNASFTPTGTALTIAGTKYFAVIVNTTGNTTCSDTAFVQLIVNPKPTPVNFAAASVCVGAEVTYPDPSGTNGTWTGPGVTDTGTGATVNTTTALTQLAATAPKTFYIYYTQITAGCTQKDSAEINVKARPVVTISGPTTVCETGLPVNFTGSPAGGTFTLPQGFPAGAATQNGSTLTLNPGFNIASLTFSYSYTDATTNCSASASHSITVSPKPNAGQDQTLACANPSTNTLTTSTTLSPSPAGGTWAQLGTTPVAATISGNSVSGMTIAGTYQFIYTTTAGCKDTVAVIVQPCAGCVKPNAGPDAVAVCQPTSTSKLTAVTSGGTWAPIGSPANPSSASIDASGNITGLSAAGIYKFVYSVTSGGQTCTDTAQVEVKAKPVIADGSATICAGESVDLISKIVNYNTYQGQVWTVGTANGTVVTTPSSVKPTGTTTYILVAQNAAGCKDTAQVVVTVNPKPNAGQDQTLACANPSTNTLTMSTTLSPSPAGGTWAQLGTTPVAATISGNNVSGMTVAGTYQFIYTTTAGCKDTVAVIVQPCAGCVKPNAGPDAAAVCQPTSTSKLTAVTSGGTWAPIGSPANPSAASIDASGNITGLSAAGIYKFVYSVTSGGQTCTDTAQVEVKAKPVIADGSATICAGESVDLISKIVNYNTYQGQVWTIGTANGTVVTTPSSVKPTGTTTYILVAQNAAGCKDTAQVVVTVNPKPNAGQDQTLACANPTTNTLTTSTTLSPSPAGGTWAQLGTTPVAATISGNSVSGMTVAGTYQFIYTTTAGCKDTVAVIVQPCAGCVKPNAGPDAAAVCQPTSTSKLTAVTSGGTWAPIGSPANPSAASIDASGNITGLSAAGIYKFVYSVTSGGQTCTDTAQVEVKAKPVIADGSATICAGESVDLISKIVNYNTYQGQVWTIGTANGTVVITPSSVKPTGTTTYILVAQNAAGCKDTAQVVVTVNPKPNAGQDQTLACANPSTNTLTTSTTLSPSPAGGTWAQLGTTPVAATISGNSVSGMTVAGTYQFIYTTTAGCKDTVAVIVQPCAVCTKPNAGNDQTLVCGSGGVSPTTATLAPVTTGGVWSVMATNPAVATISGNAVSGMTTAGTYKFVYSITGGGQTCRDTVQIIVPTCVQEPVACTMSMTATPGSCTPATGTYTLTGKLTLSNPPTSGTLTVSVGGVEQVFSAPFTSPINYTLSGLPADGQAQVVTAAFSADGACKSSLTYSAPANCKTNPCTTTLTAVPTACNSTTGLYELNGSVSFTNAPTTGTMTVTVDGQSQVFNAPFTSPQAYNIKNLMSDGSGHLVTVKFSADASCVGTATYTAPANCRTNECGVSITATPGNCVTATNTYTVSGTVTVSNAPTTGTMTVTVGGKSQVFTAPFSATQVYSIAGLVSDGAQHQVKVSFSATSICSATATYKAPQNCSTTQQCAINVSVEGTLCNTTTGSYTLNGVVNFVSAPTTGTLTIVAAGKTLTFNAPFSSPMSFSLTGLTGAGNQTVTASFSASSCSATTTYAQPNCGCVPSNPAVLASSVTACLNDTFPTLRATVIGQATIDWFTLPSGGAPVAVGTTSFKPAGNVTGTVTFYVQARSINGTCAGEVSERIPVTVTAQNCLVEIDLALKKLISKKIAQVGEELTYTIKVYNQSANGATNVAVTDTLPTAVQVVANSFATSRGAATLTGNIINWSIGNIAANGDTVTLTYRVKVLQPGLYFNKAEITSAGEKDVDSTPGNNQDSEDDLDRQCFTVPIPLCSGSKVEVSIGTNYTGVKWFKDGQELTALAGQHVVLLDAVGNYTYTATNGGCPTGGCCPIIIQAGTNCCSDQLCVPFTTRKIKK</sequence>
<feature type="signal peptide" evidence="2">
    <location>
        <begin position="1"/>
        <end position="24"/>
    </location>
</feature>
<dbReference type="RefSeq" id="WP_183971509.1">
    <property type="nucleotide sequence ID" value="NZ_JACIBY010000001.1"/>
</dbReference>
<feature type="domain" description="DUF11" evidence="3">
    <location>
        <begin position="905"/>
        <end position="1020"/>
    </location>
</feature>
<feature type="region of interest" description="Disordered" evidence="1">
    <location>
        <begin position="1007"/>
        <end position="1057"/>
    </location>
</feature>
<feature type="domain" description="DUF7933" evidence="5">
    <location>
        <begin position="770"/>
        <end position="873"/>
    </location>
</feature>
<evidence type="ECO:0000259" key="5">
    <source>
        <dbReference type="Pfam" id="PF25564"/>
    </source>
</evidence>
<proteinExistence type="predicted"/>
<evidence type="ECO:0000259" key="3">
    <source>
        <dbReference type="Pfam" id="PF01345"/>
    </source>
</evidence>
<dbReference type="InterPro" id="IPR057693">
    <property type="entry name" value="DUF7933"/>
</dbReference>
<dbReference type="Gene3D" id="2.60.40.1170">
    <property type="entry name" value="Mu homology domain, subdomain B"/>
    <property type="match status" value="1"/>
</dbReference>
<evidence type="ECO:0000259" key="4">
    <source>
        <dbReference type="Pfam" id="PF19081"/>
    </source>
</evidence>
<dbReference type="Gene3D" id="2.60.40.10">
    <property type="entry name" value="Immunoglobulins"/>
    <property type="match status" value="1"/>
</dbReference>
<dbReference type="Proteomes" id="UP000541352">
    <property type="component" value="Unassembled WGS sequence"/>
</dbReference>
<dbReference type="InterPro" id="IPR044023">
    <property type="entry name" value="Ig_7"/>
</dbReference>
<dbReference type="InterPro" id="IPR001434">
    <property type="entry name" value="OmcB-like_DUF11"/>
</dbReference>
<dbReference type="InterPro" id="IPR051172">
    <property type="entry name" value="Chlamydia_OmcB"/>
</dbReference>
<comment type="caution">
    <text evidence="6">The sequence shown here is derived from an EMBL/GenBank/DDBJ whole genome shotgun (WGS) entry which is preliminary data.</text>
</comment>